<organism evidence="3 4">
    <name type="scientific">Sphaceloma murrayae</name>
    <dbReference type="NCBI Taxonomy" id="2082308"/>
    <lineage>
        <taxon>Eukaryota</taxon>
        <taxon>Fungi</taxon>
        <taxon>Dikarya</taxon>
        <taxon>Ascomycota</taxon>
        <taxon>Pezizomycotina</taxon>
        <taxon>Dothideomycetes</taxon>
        <taxon>Dothideomycetidae</taxon>
        <taxon>Myriangiales</taxon>
        <taxon>Elsinoaceae</taxon>
        <taxon>Sphaceloma</taxon>
    </lineage>
</organism>
<keyword evidence="4" id="KW-1185">Reference proteome</keyword>
<dbReference type="PANTHER" id="PTHR21377">
    <property type="entry name" value="PROTEIN FAM210B, MITOCHONDRIAL"/>
    <property type="match status" value="1"/>
</dbReference>
<dbReference type="GO" id="GO:0005739">
    <property type="term" value="C:mitochondrion"/>
    <property type="evidence" value="ECO:0007669"/>
    <property type="project" value="TreeGrafter"/>
</dbReference>
<dbReference type="PANTHER" id="PTHR21377:SF0">
    <property type="entry name" value="PROTEIN FAM210B, MITOCHONDRIAL"/>
    <property type="match status" value="1"/>
</dbReference>
<dbReference type="InParanoid" id="A0A2K1QFT8"/>
<dbReference type="AlphaFoldDB" id="A0A2K1QFT8"/>
<comment type="caution">
    <text evidence="3">The sequence shown here is derived from an EMBL/GenBank/DDBJ whole genome shotgun (WGS) entry which is preliminary data.</text>
</comment>
<evidence type="ECO:0000313" key="4">
    <source>
        <dbReference type="Proteomes" id="UP000243797"/>
    </source>
</evidence>
<sequence length="244" mass="27444">MSVSSPFRSLRAALGRRGAPFLFRAIHPSALSSPARRIHAADGSTWRWCEMSKWCSRRPSALMRSLRTRRHYSEQNTPSPNPTAQLGSPEPQSLSQRMRKLSREYGWSALGVYLLLSAADFPFCYLLVRVVGTDRIGHIEHLVVSAFWRAVEYVIPDWIDKGKAVGEGEDGDTRENWGVEKAQEANKGESASLWTQLALAYAIHKSFIFVRVPLTAAVTPKVVKTLRGWGWNIGKRTPKPKKVE</sequence>
<dbReference type="InterPro" id="IPR045866">
    <property type="entry name" value="FAM210A/B-like"/>
</dbReference>
<proteinExistence type="predicted"/>
<dbReference type="EMBL" id="NKHZ01000088">
    <property type="protein sequence ID" value="PNS14057.1"/>
    <property type="molecule type" value="Genomic_DNA"/>
</dbReference>
<dbReference type="FunCoup" id="A0A2K1QFT8">
    <property type="interactions" value="15"/>
</dbReference>
<dbReference type="Proteomes" id="UP000243797">
    <property type="component" value="Unassembled WGS sequence"/>
</dbReference>
<dbReference type="Pfam" id="PF06916">
    <property type="entry name" value="FAM210A-B_dom"/>
    <property type="match status" value="1"/>
</dbReference>
<accession>A0A2K1QFT8</accession>
<feature type="region of interest" description="Disordered" evidence="1">
    <location>
        <begin position="70"/>
        <end position="95"/>
    </location>
</feature>
<dbReference type="InterPro" id="IPR009688">
    <property type="entry name" value="FAM210A/B-like_dom"/>
</dbReference>
<name>A0A2K1QFT8_9PEZI</name>
<protein>
    <recommendedName>
        <fullName evidence="2">DUF1279 domain-containing protein</fullName>
    </recommendedName>
</protein>
<feature type="domain" description="DUF1279" evidence="2">
    <location>
        <begin position="96"/>
        <end position="220"/>
    </location>
</feature>
<feature type="compositionally biased region" description="Polar residues" evidence="1">
    <location>
        <begin position="74"/>
        <end position="95"/>
    </location>
</feature>
<evidence type="ECO:0000256" key="1">
    <source>
        <dbReference type="SAM" id="MobiDB-lite"/>
    </source>
</evidence>
<evidence type="ECO:0000313" key="3">
    <source>
        <dbReference type="EMBL" id="PNS14057.1"/>
    </source>
</evidence>
<evidence type="ECO:0000259" key="2">
    <source>
        <dbReference type="Pfam" id="PF06916"/>
    </source>
</evidence>
<dbReference type="OrthoDB" id="426386at2759"/>
<gene>
    <name evidence="3" type="ORF">CAC42_6570</name>
</gene>
<reference evidence="3 4" key="1">
    <citation type="submission" date="2017-06" db="EMBL/GenBank/DDBJ databases">
        <title>Draft genome sequence of a variant of Elsinoe murrayae.</title>
        <authorList>
            <person name="Cheng Q."/>
        </authorList>
    </citation>
    <scope>NUCLEOTIDE SEQUENCE [LARGE SCALE GENOMIC DNA]</scope>
    <source>
        <strain evidence="3 4">CQ-2017a</strain>
    </source>
</reference>